<proteinExistence type="predicted"/>
<dbReference type="OrthoDB" id="4713660at2"/>
<dbReference type="RefSeq" id="WP_098005611.1">
    <property type="nucleotide sequence ID" value="NZ_AP022563.1"/>
</dbReference>
<keyword evidence="2" id="KW-1185">Reference proteome</keyword>
<accession>A0A7I7K755</accession>
<protein>
    <submittedName>
        <fullName evidence="1">Uncharacterized protein</fullName>
    </submittedName>
</protein>
<reference evidence="1 2" key="1">
    <citation type="journal article" date="2019" name="Emerg. Microbes Infect.">
        <title>Comprehensive subspecies identification of 175 nontuberculous mycobacteria species based on 7547 genomic profiles.</title>
        <authorList>
            <person name="Matsumoto Y."/>
            <person name="Kinjo T."/>
            <person name="Motooka D."/>
            <person name="Nabeya D."/>
            <person name="Jung N."/>
            <person name="Uechi K."/>
            <person name="Horii T."/>
            <person name="Iida T."/>
            <person name="Fujita J."/>
            <person name="Nakamura S."/>
        </authorList>
    </citation>
    <scope>NUCLEOTIDE SEQUENCE [LARGE SCALE GENOMIC DNA]</scope>
    <source>
        <strain evidence="1 2">JCM 6396</strain>
    </source>
</reference>
<evidence type="ECO:0000313" key="2">
    <source>
        <dbReference type="Proteomes" id="UP000467006"/>
    </source>
</evidence>
<dbReference type="KEGG" id="mdu:MDUV_42190"/>
<organism evidence="1 2">
    <name type="scientific">Mycolicibacterium duvalii</name>
    <dbReference type="NCBI Taxonomy" id="39688"/>
    <lineage>
        <taxon>Bacteria</taxon>
        <taxon>Bacillati</taxon>
        <taxon>Actinomycetota</taxon>
        <taxon>Actinomycetes</taxon>
        <taxon>Mycobacteriales</taxon>
        <taxon>Mycobacteriaceae</taxon>
        <taxon>Mycolicibacterium</taxon>
    </lineage>
</organism>
<evidence type="ECO:0000313" key="1">
    <source>
        <dbReference type="EMBL" id="BBX19359.1"/>
    </source>
</evidence>
<dbReference type="Proteomes" id="UP000467006">
    <property type="component" value="Chromosome"/>
</dbReference>
<sequence>MKIPDAVALTTGVQSLRATAGAVLGAPGGLFAGPAETFDAVLTIDDDASVSGELLTPGASHRAVVTAGPDRPGSQPRMLCLKVPDAYGAGRDQDFLLASSGDGAPLHHAVLPAAPVAPLYSSLWLYLAGWEPVLFGVCPPVTGHDVRFGVGDELGFMVSPPVGRFRRVGAVKLTGVAEGRPPFSGANSGGGIRALPPVLFY</sequence>
<name>A0A7I7K755_9MYCO</name>
<dbReference type="EMBL" id="AP022563">
    <property type="protein sequence ID" value="BBX19359.1"/>
    <property type="molecule type" value="Genomic_DNA"/>
</dbReference>
<gene>
    <name evidence="1" type="ORF">MDUV_42190</name>
</gene>
<dbReference type="AlphaFoldDB" id="A0A7I7K755"/>